<organism evidence="1 2">
    <name type="scientific">Laccaria amethystina LaAM-08-1</name>
    <dbReference type="NCBI Taxonomy" id="1095629"/>
    <lineage>
        <taxon>Eukaryota</taxon>
        <taxon>Fungi</taxon>
        <taxon>Dikarya</taxon>
        <taxon>Basidiomycota</taxon>
        <taxon>Agaricomycotina</taxon>
        <taxon>Agaricomycetes</taxon>
        <taxon>Agaricomycetidae</taxon>
        <taxon>Agaricales</taxon>
        <taxon>Agaricineae</taxon>
        <taxon>Hydnangiaceae</taxon>
        <taxon>Laccaria</taxon>
    </lineage>
</organism>
<proteinExistence type="predicted"/>
<accession>A0A0C9WZA1</accession>
<dbReference type="Proteomes" id="UP000054477">
    <property type="component" value="Unassembled WGS sequence"/>
</dbReference>
<dbReference type="HOGENOM" id="CLU_3014513_0_0_1"/>
<gene>
    <name evidence="1" type="ORF">K443DRAFT_364304</name>
</gene>
<dbReference type="EMBL" id="KN838800">
    <property type="protein sequence ID" value="KIJ94303.1"/>
    <property type="molecule type" value="Genomic_DNA"/>
</dbReference>
<evidence type="ECO:0000313" key="2">
    <source>
        <dbReference type="Proteomes" id="UP000054477"/>
    </source>
</evidence>
<name>A0A0C9WZA1_9AGAR</name>
<evidence type="ECO:0000313" key="1">
    <source>
        <dbReference type="EMBL" id="KIJ94303.1"/>
    </source>
</evidence>
<sequence>MSTFLHTRTSCGLAKLREVMFRATLDLSRIRSLSKYAHVERSPGLSRPLPDELRSR</sequence>
<protein>
    <submittedName>
        <fullName evidence="1">Uncharacterized protein</fullName>
    </submittedName>
</protein>
<dbReference type="AlphaFoldDB" id="A0A0C9WZA1"/>
<reference evidence="2" key="2">
    <citation type="submission" date="2015-01" db="EMBL/GenBank/DDBJ databases">
        <title>Evolutionary Origins and Diversification of the Mycorrhizal Mutualists.</title>
        <authorList>
            <consortium name="DOE Joint Genome Institute"/>
            <consortium name="Mycorrhizal Genomics Consortium"/>
            <person name="Kohler A."/>
            <person name="Kuo A."/>
            <person name="Nagy L.G."/>
            <person name="Floudas D."/>
            <person name="Copeland A."/>
            <person name="Barry K.W."/>
            <person name="Cichocki N."/>
            <person name="Veneault-Fourrey C."/>
            <person name="LaButti K."/>
            <person name="Lindquist E.A."/>
            <person name="Lipzen A."/>
            <person name="Lundell T."/>
            <person name="Morin E."/>
            <person name="Murat C."/>
            <person name="Riley R."/>
            <person name="Ohm R."/>
            <person name="Sun H."/>
            <person name="Tunlid A."/>
            <person name="Henrissat B."/>
            <person name="Grigoriev I.V."/>
            <person name="Hibbett D.S."/>
            <person name="Martin F."/>
        </authorList>
    </citation>
    <scope>NUCLEOTIDE SEQUENCE [LARGE SCALE GENOMIC DNA]</scope>
    <source>
        <strain evidence="2">LaAM-08-1</strain>
    </source>
</reference>
<reference evidence="1 2" key="1">
    <citation type="submission" date="2014-04" db="EMBL/GenBank/DDBJ databases">
        <authorList>
            <consortium name="DOE Joint Genome Institute"/>
            <person name="Kuo A."/>
            <person name="Kohler A."/>
            <person name="Nagy L.G."/>
            <person name="Floudas D."/>
            <person name="Copeland A."/>
            <person name="Barry K.W."/>
            <person name="Cichocki N."/>
            <person name="Veneault-Fourrey C."/>
            <person name="LaButti K."/>
            <person name="Lindquist E.A."/>
            <person name="Lipzen A."/>
            <person name="Lundell T."/>
            <person name="Morin E."/>
            <person name="Murat C."/>
            <person name="Sun H."/>
            <person name="Tunlid A."/>
            <person name="Henrissat B."/>
            <person name="Grigoriev I.V."/>
            <person name="Hibbett D.S."/>
            <person name="Martin F."/>
            <person name="Nordberg H.P."/>
            <person name="Cantor M.N."/>
            <person name="Hua S.X."/>
        </authorList>
    </citation>
    <scope>NUCLEOTIDE SEQUENCE [LARGE SCALE GENOMIC DNA]</scope>
    <source>
        <strain evidence="1 2">LaAM-08-1</strain>
    </source>
</reference>
<keyword evidence="2" id="KW-1185">Reference proteome</keyword>